<keyword evidence="3" id="KW-1185">Reference proteome</keyword>
<feature type="region of interest" description="Disordered" evidence="1">
    <location>
        <begin position="1"/>
        <end position="31"/>
    </location>
</feature>
<evidence type="ECO:0000313" key="3">
    <source>
        <dbReference type="Proteomes" id="UP000499080"/>
    </source>
</evidence>
<gene>
    <name evidence="2" type="ORF">AVEN_149711_1</name>
</gene>
<organism evidence="2 3">
    <name type="scientific">Araneus ventricosus</name>
    <name type="common">Orbweaver spider</name>
    <name type="synonym">Epeira ventricosa</name>
    <dbReference type="NCBI Taxonomy" id="182803"/>
    <lineage>
        <taxon>Eukaryota</taxon>
        <taxon>Metazoa</taxon>
        <taxon>Ecdysozoa</taxon>
        <taxon>Arthropoda</taxon>
        <taxon>Chelicerata</taxon>
        <taxon>Arachnida</taxon>
        <taxon>Araneae</taxon>
        <taxon>Araneomorphae</taxon>
        <taxon>Entelegynae</taxon>
        <taxon>Araneoidea</taxon>
        <taxon>Araneidae</taxon>
        <taxon>Araneus</taxon>
    </lineage>
</organism>
<evidence type="ECO:0000256" key="1">
    <source>
        <dbReference type="SAM" id="MobiDB-lite"/>
    </source>
</evidence>
<comment type="caution">
    <text evidence="2">The sequence shown here is derived from an EMBL/GenBank/DDBJ whole genome shotgun (WGS) entry which is preliminary data.</text>
</comment>
<sequence>MSTKSQLSPTTSCNGESRHWQSNPFPTSKKGNFPLEIIINDFSRDSNQNPDPESSWTRVGFPTGVQRVFKPSVSRAIKSMSLCPEENQVNRGSRTRSLIWKAQACKEYDQVPFCSAVHILGRSPTIIREESKLQ</sequence>
<accession>A0A4Y2V4X3</accession>
<dbReference type="AlphaFoldDB" id="A0A4Y2V4X3"/>
<proteinExistence type="predicted"/>
<reference evidence="2 3" key="1">
    <citation type="journal article" date="2019" name="Sci. Rep.">
        <title>Orb-weaving spider Araneus ventricosus genome elucidates the spidroin gene catalogue.</title>
        <authorList>
            <person name="Kono N."/>
            <person name="Nakamura H."/>
            <person name="Ohtoshi R."/>
            <person name="Moran D.A.P."/>
            <person name="Shinohara A."/>
            <person name="Yoshida Y."/>
            <person name="Fujiwara M."/>
            <person name="Mori M."/>
            <person name="Tomita M."/>
            <person name="Arakawa K."/>
        </authorList>
    </citation>
    <scope>NUCLEOTIDE SEQUENCE [LARGE SCALE GENOMIC DNA]</scope>
</reference>
<feature type="compositionally biased region" description="Polar residues" evidence="1">
    <location>
        <begin position="1"/>
        <end position="30"/>
    </location>
</feature>
<protein>
    <submittedName>
        <fullName evidence="2">Uncharacterized protein</fullName>
    </submittedName>
</protein>
<name>A0A4Y2V4X3_ARAVE</name>
<dbReference type="Proteomes" id="UP000499080">
    <property type="component" value="Unassembled WGS sequence"/>
</dbReference>
<evidence type="ECO:0000313" key="2">
    <source>
        <dbReference type="EMBL" id="GBO18880.1"/>
    </source>
</evidence>
<dbReference type="EMBL" id="BGPR01042478">
    <property type="protein sequence ID" value="GBO18880.1"/>
    <property type="molecule type" value="Genomic_DNA"/>
</dbReference>